<dbReference type="EMBL" id="JANBPY010002163">
    <property type="protein sequence ID" value="KAJ1956233.1"/>
    <property type="molecule type" value="Genomic_DNA"/>
</dbReference>
<dbReference type="OrthoDB" id="10529158at2759"/>
<evidence type="ECO:0000313" key="2">
    <source>
        <dbReference type="Proteomes" id="UP001150925"/>
    </source>
</evidence>
<accession>A0A9W8E143</accession>
<name>A0A9W8E143_9FUNG</name>
<sequence length="191" mass="22524">MNIALNKFIIPGGYSDEIRKHSSDVTTLRPKSKCLRINTNDKPNIYRVLWKRIIVKDDTFTRYHEITSILDSLQSERRWLYLVPDSLVLDPEGDYPNPTRFPHRNFRDNPATLSAYKLGQYFNGFLKMPPFNFGDLWGNVGMHLEDHPCRHDANSLLNWLLSTYVIRNRSEDMRREIVIPPLTERVIHLDR</sequence>
<protein>
    <submittedName>
        <fullName evidence="1">Uncharacterized protein</fullName>
    </submittedName>
</protein>
<feature type="non-terminal residue" evidence="1">
    <location>
        <position position="191"/>
    </location>
</feature>
<dbReference type="Proteomes" id="UP001150925">
    <property type="component" value="Unassembled WGS sequence"/>
</dbReference>
<comment type="caution">
    <text evidence="1">The sequence shown here is derived from an EMBL/GenBank/DDBJ whole genome shotgun (WGS) entry which is preliminary data.</text>
</comment>
<keyword evidence="2" id="KW-1185">Reference proteome</keyword>
<reference evidence="1" key="1">
    <citation type="submission" date="2022-07" db="EMBL/GenBank/DDBJ databases">
        <title>Phylogenomic reconstructions and comparative analyses of Kickxellomycotina fungi.</title>
        <authorList>
            <person name="Reynolds N.K."/>
            <person name="Stajich J.E."/>
            <person name="Barry K."/>
            <person name="Grigoriev I.V."/>
            <person name="Crous P."/>
            <person name="Smith M.E."/>
        </authorList>
    </citation>
    <scope>NUCLEOTIDE SEQUENCE</scope>
    <source>
        <strain evidence="1">RSA 1196</strain>
    </source>
</reference>
<evidence type="ECO:0000313" key="1">
    <source>
        <dbReference type="EMBL" id="KAJ1956233.1"/>
    </source>
</evidence>
<organism evidence="1 2">
    <name type="scientific">Dispira parvispora</name>
    <dbReference type="NCBI Taxonomy" id="1520584"/>
    <lineage>
        <taxon>Eukaryota</taxon>
        <taxon>Fungi</taxon>
        <taxon>Fungi incertae sedis</taxon>
        <taxon>Zoopagomycota</taxon>
        <taxon>Kickxellomycotina</taxon>
        <taxon>Dimargaritomycetes</taxon>
        <taxon>Dimargaritales</taxon>
        <taxon>Dimargaritaceae</taxon>
        <taxon>Dispira</taxon>
    </lineage>
</organism>
<proteinExistence type="predicted"/>
<gene>
    <name evidence="1" type="ORF">IWQ62_005348</name>
</gene>
<dbReference type="AlphaFoldDB" id="A0A9W8E143"/>